<sequence length="122" mass="13285">MSSKLSLLLLCLSLPWLNGQSLESIPSSPVLKKPGETLSLSCKGSGYTFSSYGMRWIRQPDGKALEWIGAIWSDASGTAYAKSVEGRIEVTKDNSKSTTDLRLSGLRTEDSAVYYCARDTVV</sequence>
<dbReference type="EMBL" id="JAGEUA010000003">
    <property type="protein sequence ID" value="KAL0993221.1"/>
    <property type="molecule type" value="Genomic_DNA"/>
</dbReference>
<dbReference type="PROSITE" id="PS50835">
    <property type="entry name" value="IG_LIKE"/>
    <property type="match status" value="1"/>
</dbReference>
<dbReference type="InterPro" id="IPR036179">
    <property type="entry name" value="Ig-like_dom_sf"/>
</dbReference>
<dbReference type="InterPro" id="IPR007110">
    <property type="entry name" value="Ig-like_dom"/>
</dbReference>
<evidence type="ECO:0000256" key="4">
    <source>
        <dbReference type="SAM" id="SignalP"/>
    </source>
</evidence>
<feature type="signal peptide" evidence="4">
    <location>
        <begin position="1"/>
        <end position="19"/>
    </location>
</feature>
<evidence type="ECO:0000256" key="3">
    <source>
        <dbReference type="ARBA" id="ARBA00043265"/>
    </source>
</evidence>
<comment type="caution">
    <text evidence="6">The sequence shown here is derived from an EMBL/GenBank/DDBJ whole genome shotgun (WGS) entry which is preliminary data.</text>
</comment>
<proteinExistence type="predicted"/>
<dbReference type="Gene3D" id="2.60.40.10">
    <property type="entry name" value="Immunoglobulins"/>
    <property type="match status" value="1"/>
</dbReference>
<dbReference type="SUPFAM" id="SSF48726">
    <property type="entry name" value="Immunoglobulin"/>
    <property type="match status" value="1"/>
</dbReference>
<dbReference type="SMART" id="SM00406">
    <property type="entry name" value="IGv"/>
    <property type="match status" value="1"/>
</dbReference>
<protein>
    <recommendedName>
        <fullName evidence="5">Ig-like domain-containing protein</fullName>
    </recommendedName>
</protein>
<feature type="domain" description="Ig-like" evidence="5">
    <location>
        <begin position="15"/>
        <end position="122"/>
    </location>
</feature>
<dbReference type="GO" id="GO:0002250">
    <property type="term" value="P:adaptive immune response"/>
    <property type="evidence" value="ECO:0007669"/>
    <property type="project" value="UniProtKB-KW"/>
</dbReference>
<dbReference type="GO" id="GO:0005576">
    <property type="term" value="C:extracellular region"/>
    <property type="evidence" value="ECO:0007669"/>
    <property type="project" value="UniProtKB-ARBA"/>
</dbReference>
<dbReference type="PANTHER" id="PTHR23266">
    <property type="entry name" value="IMMUNOGLOBULIN HEAVY CHAIN"/>
    <property type="match status" value="1"/>
</dbReference>
<keyword evidence="4" id="KW-0732">Signal</keyword>
<keyword evidence="1" id="KW-0391">Immunity</keyword>
<feature type="chain" id="PRO_5044822807" description="Ig-like domain-containing protein" evidence="4">
    <location>
        <begin position="20"/>
        <end position="122"/>
    </location>
</feature>
<keyword evidence="3" id="KW-1280">Immunoglobulin</keyword>
<dbReference type="AlphaFoldDB" id="A0ABD0XLX9"/>
<name>A0ABD0XLX9_UMBPY</name>
<organism evidence="6 7">
    <name type="scientific">Umbra pygmaea</name>
    <name type="common">Eastern mudminnow</name>
    <dbReference type="NCBI Taxonomy" id="75934"/>
    <lineage>
        <taxon>Eukaryota</taxon>
        <taxon>Metazoa</taxon>
        <taxon>Chordata</taxon>
        <taxon>Craniata</taxon>
        <taxon>Vertebrata</taxon>
        <taxon>Euteleostomi</taxon>
        <taxon>Actinopterygii</taxon>
        <taxon>Neopterygii</taxon>
        <taxon>Teleostei</taxon>
        <taxon>Protacanthopterygii</taxon>
        <taxon>Esociformes</taxon>
        <taxon>Umbridae</taxon>
        <taxon>Umbra</taxon>
    </lineage>
</organism>
<gene>
    <name evidence="6" type="ORF">UPYG_G00104850</name>
</gene>
<evidence type="ECO:0000313" key="6">
    <source>
        <dbReference type="EMBL" id="KAL0993221.1"/>
    </source>
</evidence>
<reference evidence="6 7" key="1">
    <citation type="submission" date="2024-06" db="EMBL/GenBank/DDBJ databases">
        <authorList>
            <person name="Pan Q."/>
            <person name="Wen M."/>
            <person name="Jouanno E."/>
            <person name="Zahm M."/>
            <person name="Klopp C."/>
            <person name="Cabau C."/>
            <person name="Louis A."/>
            <person name="Berthelot C."/>
            <person name="Parey E."/>
            <person name="Roest Crollius H."/>
            <person name="Montfort J."/>
            <person name="Robinson-Rechavi M."/>
            <person name="Bouchez O."/>
            <person name="Lampietro C."/>
            <person name="Lopez Roques C."/>
            <person name="Donnadieu C."/>
            <person name="Postlethwait J."/>
            <person name="Bobe J."/>
            <person name="Verreycken H."/>
            <person name="Guiguen Y."/>
        </authorList>
    </citation>
    <scope>NUCLEOTIDE SEQUENCE [LARGE SCALE GENOMIC DNA]</scope>
    <source>
        <strain evidence="6">Up_M1</strain>
        <tissue evidence="6">Testis</tissue>
    </source>
</reference>
<dbReference type="InterPro" id="IPR050199">
    <property type="entry name" value="IgHV"/>
</dbReference>
<dbReference type="InterPro" id="IPR013783">
    <property type="entry name" value="Ig-like_fold"/>
</dbReference>
<evidence type="ECO:0000259" key="5">
    <source>
        <dbReference type="PROSITE" id="PS50835"/>
    </source>
</evidence>
<keyword evidence="7" id="KW-1185">Reference proteome</keyword>
<dbReference type="InterPro" id="IPR013106">
    <property type="entry name" value="Ig_V-set"/>
</dbReference>
<dbReference type="GO" id="GO:0019814">
    <property type="term" value="C:immunoglobulin complex"/>
    <property type="evidence" value="ECO:0007669"/>
    <property type="project" value="UniProtKB-KW"/>
</dbReference>
<keyword evidence="2" id="KW-1064">Adaptive immunity</keyword>
<evidence type="ECO:0000256" key="2">
    <source>
        <dbReference type="ARBA" id="ARBA00023130"/>
    </source>
</evidence>
<evidence type="ECO:0000313" key="7">
    <source>
        <dbReference type="Proteomes" id="UP001557470"/>
    </source>
</evidence>
<accession>A0ABD0XLX9</accession>
<dbReference type="Proteomes" id="UP001557470">
    <property type="component" value="Unassembled WGS sequence"/>
</dbReference>
<dbReference type="Pfam" id="PF07686">
    <property type="entry name" value="V-set"/>
    <property type="match status" value="1"/>
</dbReference>
<evidence type="ECO:0000256" key="1">
    <source>
        <dbReference type="ARBA" id="ARBA00022859"/>
    </source>
</evidence>